<feature type="transmembrane region" description="Helical" evidence="7">
    <location>
        <begin position="1044"/>
        <end position="1066"/>
    </location>
</feature>
<organism evidence="9 10">
    <name type="scientific">Gonapodya prolifera (strain JEL478)</name>
    <name type="common">Monoblepharis prolifera</name>
    <dbReference type="NCBI Taxonomy" id="1344416"/>
    <lineage>
        <taxon>Eukaryota</taxon>
        <taxon>Fungi</taxon>
        <taxon>Fungi incertae sedis</taxon>
        <taxon>Chytridiomycota</taxon>
        <taxon>Chytridiomycota incertae sedis</taxon>
        <taxon>Monoblepharidomycetes</taxon>
        <taxon>Monoblepharidales</taxon>
        <taxon>Gonapodyaceae</taxon>
        <taxon>Gonapodya</taxon>
    </lineage>
</organism>
<dbReference type="PANTHER" id="PTHR48041:SF91">
    <property type="entry name" value="ABC TRANSPORTER G FAMILY MEMBER 28"/>
    <property type="match status" value="1"/>
</dbReference>
<dbReference type="GO" id="GO:0005524">
    <property type="term" value="F:ATP binding"/>
    <property type="evidence" value="ECO:0007669"/>
    <property type="project" value="InterPro"/>
</dbReference>
<feature type="transmembrane region" description="Helical" evidence="7">
    <location>
        <begin position="1015"/>
        <end position="1037"/>
    </location>
</feature>
<evidence type="ECO:0000256" key="3">
    <source>
        <dbReference type="ARBA" id="ARBA00022692"/>
    </source>
</evidence>
<dbReference type="InterPro" id="IPR050352">
    <property type="entry name" value="ABCG_transporters"/>
</dbReference>
<dbReference type="GO" id="GO:0140359">
    <property type="term" value="F:ABC-type transporter activity"/>
    <property type="evidence" value="ECO:0007669"/>
    <property type="project" value="InterPro"/>
</dbReference>
<dbReference type="STRING" id="1344416.A0A139A2K5"/>
<dbReference type="InterPro" id="IPR013525">
    <property type="entry name" value="ABC2_TM"/>
</dbReference>
<keyword evidence="9" id="KW-0378">Hydrolase</keyword>
<keyword evidence="3 7" id="KW-0812">Transmembrane</keyword>
<dbReference type="Pfam" id="PF01061">
    <property type="entry name" value="ABC2_membrane"/>
    <property type="match status" value="1"/>
</dbReference>
<evidence type="ECO:0000256" key="4">
    <source>
        <dbReference type="ARBA" id="ARBA00022989"/>
    </source>
</evidence>
<dbReference type="Gene3D" id="3.40.50.300">
    <property type="entry name" value="P-loop containing nucleotide triphosphate hydrolases"/>
    <property type="match status" value="2"/>
</dbReference>
<dbReference type="GO" id="GO:0016887">
    <property type="term" value="F:ATP hydrolysis activity"/>
    <property type="evidence" value="ECO:0007669"/>
    <property type="project" value="InterPro"/>
</dbReference>
<sequence length="1163" mass="128015">MLGAHIPAGGEAVHSRSEERGRVFYLLMCAPLALTEQEDTLLPFLTVRETLTINAHLRMPAEVKGEARNSIVEAILLELGLKDCANTIIGDSAKRGCSNSEKRRVSVAVQMLSLPLVIFLDEPTGLDSFSALTLVEMLESVAKRQKKTVVLSVHQPRSTAFERFDNIILLCRGGYLVYSGPQREILSFFDSLGFPCPKGVNPADFILDLASLDTTSETSEKESTARMAVLIEAWKKHTATPSPVHPAAAKTLKPHESARFADKEGVELESIPSTTSTDVPAPTATAAATPAHPEKPLLLRRSSTSNSLVAPRVSTLQHVNKFFLEVGTLYFSNMQNMIRDHMSILGVLGEAVFFAVLLGFVFWQTPRILLGVRSRLTLVQMAMNGQPYLLITVFLYMFSKDIAIFDADRAENAHGVVAWLVAHFLSYLPFTLFAPLVFVGILYPMSGMRAGFSSTFSPFWTYDAAALMANSLAAIPGFASGFIIQTSTLPIWLMWTKYISGSYWAFQVCVLTEFRDRKFPCPVPDPTNPICSAYDGNNIIYQVGFAPDYAITPRILVFLLIGIVETVISGILLRYVEFDTKLAGQATATPRKTPSTAQGGDAQNGTDVDLEQGRGRGLLETADRTDVRIENAKLTVVKRGPLAGSSREKVLLDGISTTFESGKLSAVLGTGSSGKTTLLNYVLRTPYPATAFQRCTKEGRVIYNQDVNPSLLALTSLAGFFRKDNEALYPLLTVRETLMYAAKLRLWNVSDHEKEDRVEEIIRVLGLKDCSNTQVGNTMIKGISGGEKRRLNIGLGMICNPKVLIIDEATTGLDSSAAQIVARTLYSIARSGRTVVVTSQQTRTEIFELFDSVLVLAGGGRVAYQGDRPGMLQFFEAAGHKCPDNDNPADYIIDVTSIDLRDAVAEKESRGRVDQIVATYSGLRSVSIPARDKSPDRFDVVMKTKEATFSGAPFSTAYMTLLRRGILNLRRRQYEFFDKIMLPGGIALIVVLFFSNRLQNDFFSIQNRLVGGERFFVFWFVSFAFLHAGESLALFILSIMDHIGLGIVVASVINSSLVAMCGVGAVNLPRVLDIINYISPLHWGIHALTVQEFTGLKFTCQPTPDQSLPDGTCIYQNGEQILDKVVNMSGERSWFNVVILLVLVILLRLLAFAGLKYKLRNFR</sequence>
<evidence type="ECO:0000256" key="6">
    <source>
        <dbReference type="SAM" id="MobiDB-lite"/>
    </source>
</evidence>
<feature type="transmembrane region" description="Helical" evidence="7">
    <location>
        <begin position="342"/>
        <end position="363"/>
    </location>
</feature>
<dbReference type="Pfam" id="PF19055">
    <property type="entry name" value="ABC2_membrane_7"/>
    <property type="match status" value="2"/>
</dbReference>
<dbReference type="EMBL" id="KQ965811">
    <property type="protein sequence ID" value="KXS10981.1"/>
    <property type="molecule type" value="Genomic_DNA"/>
</dbReference>
<reference evidence="9 10" key="1">
    <citation type="journal article" date="2015" name="Genome Biol. Evol.">
        <title>Phylogenomic analyses indicate that early fungi evolved digesting cell walls of algal ancestors of land plants.</title>
        <authorList>
            <person name="Chang Y."/>
            <person name="Wang S."/>
            <person name="Sekimoto S."/>
            <person name="Aerts A.L."/>
            <person name="Choi C."/>
            <person name="Clum A."/>
            <person name="LaButti K.M."/>
            <person name="Lindquist E.A."/>
            <person name="Yee Ngan C."/>
            <person name="Ohm R.A."/>
            <person name="Salamov A.A."/>
            <person name="Grigoriev I.V."/>
            <person name="Spatafora J.W."/>
            <person name="Berbee M.L."/>
        </authorList>
    </citation>
    <scope>NUCLEOTIDE SEQUENCE [LARGE SCALE GENOMIC DNA]</scope>
    <source>
        <strain evidence="9 10">JEL478</strain>
    </source>
</reference>
<dbReference type="OrthoDB" id="66620at2759"/>
<dbReference type="PROSITE" id="PS00211">
    <property type="entry name" value="ABC_TRANSPORTER_1"/>
    <property type="match status" value="1"/>
</dbReference>
<evidence type="ECO:0000256" key="5">
    <source>
        <dbReference type="ARBA" id="ARBA00023136"/>
    </source>
</evidence>
<feature type="transmembrane region" description="Helical" evidence="7">
    <location>
        <begin position="464"/>
        <end position="484"/>
    </location>
</feature>
<evidence type="ECO:0000256" key="2">
    <source>
        <dbReference type="ARBA" id="ARBA00022448"/>
    </source>
</evidence>
<keyword evidence="2" id="KW-0813">Transport</keyword>
<keyword evidence="5 7" id="KW-0472">Membrane</keyword>
<dbReference type="Proteomes" id="UP000070544">
    <property type="component" value="Unassembled WGS sequence"/>
</dbReference>
<dbReference type="InterPro" id="IPR043926">
    <property type="entry name" value="ABCG_dom"/>
</dbReference>
<evidence type="ECO:0000256" key="7">
    <source>
        <dbReference type="SAM" id="Phobius"/>
    </source>
</evidence>
<evidence type="ECO:0000259" key="8">
    <source>
        <dbReference type="PROSITE" id="PS50893"/>
    </source>
</evidence>
<feature type="domain" description="ABC transporter" evidence="8">
    <location>
        <begin position="627"/>
        <end position="883"/>
    </location>
</feature>
<feature type="transmembrane region" description="Helical" evidence="7">
    <location>
        <begin position="418"/>
        <end position="443"/>
    </location>
</feature>
<dbReference type="InterPro" id="IPR017871">
    <property type="entry name" value="ABC_transporter-like_CS"/>
</dbReference>
<feature type="transmembrane region" description="Helical" evidence="7">
    <location>
        <begin position="555"/>
        <end position="576"/>
    </location>
</feature>
<dbReference type="OMA" id="ACGYFVQ"/>
<gene>
    <name evidence="9" type="ORF">M427DRAFT_36442</name>
</gene>
<evidence type="ECO:0000313" key="10">
    <source>
        <dbReference type="Proteomes" id="UP000070544"/>
    </source>
</evidence>
<dbReference type="InterPro" id="IPR027417">
    <property type="entry name" value="P-loop_NTPase"/>
</dbReference>
<accession>A0A139A2K5</accession>
<dbReference type="SUPFAM" id="SSF52540">
    <property type="entry name" value="P-loop containing nucleoside triphosphate hydrolases"/>
    <property type="match status" value="2"/>
</dbReference>
<dbReference type="PROSITE" id="PS50893">
    <property type="entry name" value="ABC_TRANSPORTER_2"/>
    <property type="match status" value="1"/>
</dbReference>
<feature type="transmembrane region" description="Helical" evidence="7">
    <location>
        <begin position="1134"/>
        <end position="1155"/>
    </location>
</feature>
<evidence type="ECO:0000256" key="1">
    <source>
        <dbReference type="ARBA" id="ARBA00004141"/>
    </source>
</evidence>
<evidence type="ECO:0000313" key="9">
    <source>
        <dbReference type="EMBL" id="KXS10981.1"/>
    </source>
</evidence>
<dbReference type="InterPro" id="IPR003439">
    <property type="entry name" value="ABC_transporter-like_ATP-bd"/>
</dbReference>
<name>A0A139A2K5_GONPJ</name>
<keyword evidence="10" id="KW-1185">Reference proteome</keyword>
<proteinExistence type="predicted"/>
<protein>
    <submittedName>
        <fullName evidence="9">p-loop containing nucleoside triphosphate hydrolase protein</fullName>
    </submittedName>
</protein>
<comment type="subcellular location">
    <subcellularLocation>
        <location evidence="1">Membrane</location>
        <topology evidence="1">Multi-pass membrane protein</topology>
    </subcellularLocation>
</comment>
<dbReference type="GO" id="GO:0016020">
    <property type="term" value="C:membrane"/>
    <property type="evidence" value="ECO:0007669"/>
    <property type="project" value="UniProtKB-SubCell"/>
</dbReference>
<feature type="transmembrane region" description="Helical" evidence="7">
    <location>
        <begin position="375"/>
        <end position="398"/>
    </location>
</feature>
<feature type="compositionally biased region" description="Polar residues" evidence="6">
    <location>
        <begin position="587"/>
        <end position="606"/>
    </location>
</feature>
<dbReference type="PANTHER" id="PTHR48041">
    <property type="entry name" value="ABC TRANSPORTER G FAMILY MEMBER 28"/>
    <property type="match status" value="1"/>
</dbReference>
<feature type="region of interest" description="Disordered" evidence="6">
    <location>
        <begin position="587"/>
        <end position="615"/>
    </location>
</feature>
<feature type="transmembrane region" description="Helical" evidence="7">
    <location>
        <begin position="976"/>
        <end position="995"/>
    </location>
</feature>
<dbReference type="AlphaFoldDB" id="A0A139A2K5"/>
<dbReference type="Pfam" id="PF00005">
    <property type="entry name" value="ABC_tran"/>
    <property type="match status" value="2"/>
</dbReference>
<keyword evidence="4 7" id="KW-1133">Transmembrane helix</keyword>